<sequence length="269" mass="30692">MKKIILPFLVFSILFSCKDDKLVKAQGSQTSVKNEVVKDSAASDEVVVEEDFKNDFEILLPDGYRDDQGKNPTNALNKDWVDLFEENGSYYLGKTDFTIEKGYDECVGDSIRSIVSKNKSVLFMDDPKLKLGKIKALKLTKNKIWPGEKLTLKFDNTDYVFRAEGKVLSTEKRSLDDNKEEIYKKVENYKLYLKANNGSEKLLLQVEAFNDTFVELLFAGDIDNDGKLDFIFGANRDYEETRVMLFLSSKAESNEPVKKVSQIAIQFDC</sequence>
<dbReference type="SUPFAM" id="SSF69318">
    <property type="entry name" value="Integrin alpha N-terminal domain"/>
    <property type="match status" value="1"/>
</dbReference>
<proteinExistence type="predicted"/>
<reference evidence="1 2" key="1">
    <citation type="submission" date="2020-02" db="EMBL/GenBank/DDBJ databases">
        <authorList>
            <person name="Criscuolo A."/>
        </authorList>
    </citation>
    <scope>NUCLEOTIDE SEQUENCE [LARGE SCALE GENOMIC DNA]</scope>
    <source>
        <strain evidence="1">CIP105534</strain>
    </source>
</reference>
<evidence type="ECO:0000313" key="2">
    <source>
        <dbReference type="Proteomes" id="UP000479938"/>
    </source>
</evidence>
<protein>
    <submittedName>
        <fullName evidence="1">Uncharacterized protein</fullName>
    </submittedName>
</protein>
<dbReference type="EMBL" id="CADCSU010000113">
    <property type="protein sequence ID" value="CAA9200674.1"/>
    <property type="molecule type" value="Genomic_DNA"/>
</dbReference>
<dbReference type="InterPro" id="IPR028994">
    <property type="entry name" value="Integrin_alpha_N"/>
</dbReference>
<gene>
    <name evidence="1" type="ORF">FLA105534_03185</name>
</gene>
<organism evidence="1 2">
    <name type="scientific">Flavobacterium bizetiae</name>
    <dbReference type="NCBI Taxonomy" id="2704140"/>
    <lineage>
        <taxon>Bacteria</taxon>
        <taxon>Pseudomonadati</taxon>
        <taxon>Bacteroidota</taxon>
        <taxon>Flavobacteriia</taxon>
        <taxon>Flavobacteriales</taxon>
        <taxon>Flavobacteriaceae</taxon>
        <taxon>Flavobacterium</taxon>
    </lineage>
</organism>
<accession>A0A6J4GNH2</accession>
<keyword evidence="2" id="KW-1185">Reference proteome</keyword>
<evidence type="ECO:0000313" key="1">
    <source>
        <dbReference type="EMBL" id="CAA9200674.1"/>
    </source>
</evidence>
<dbReference type="PROSITE" id="PS51257">
    <property type="entry name" value="PROKAR_LIPOPROTEIN"/>
    <property type="match status" value="1"/>
</dbReference>
<dbReference type="Proteomes" id="UP000479938">
    <property type="component" value="Unassembled WGS sequence"/>
</dbReference>
<dbReference type="AlphaFoldDB" id="A0A6J4GNH2"/>
<name>A0A6J4GNH2_9FLAO</name>
<dbReference type="RefSeq" id="WP_173971696.1">
    <property type="nucleotide sequence ID" value="NZ_CADCSU010000113.1"/>
</dbReference>